<keyword evidence="1" id="KW-0812">Transmembrane</keyword>
<dbReference type="EMBL" id="JAUIQD010000004">
    <property type="protein sequence ID" value="KAK3353966.1"/>
    <property type="molecule type" value="Genomic_DNA"/>
</dbReference>
<feature type="transmembrane region" description="Helical" evidence="1">
    <location>
        <begin position="211"/>
        <end position="233"/>
    </location>
</feature>
<sequence length="334" mass="35597">MQFYQDWKLGALHTLGKPSQTRDMARGTSGFTSVSGDQIFSASAGLEGIAALVIAAIGIYGALRIPIRSDAARKCLILFFATIAVTFLNYALGITTSAIYAWRYHPAAYASDDPDRTTAVMAAGHRLEPVARFFRRVASALCAVMVVEVAGTISFIAAQKPLRPLRVAVYLSSGSASVLALADCILAEQLVDVTDDSTSRLDDQFITSRTVAALSAVVLLMLILGAWLVLLTAIKAVMVAHKRHVLLKVAAITLAAAGGLVVVRMWAIAEVKLLLAPAQYSTRDIAWFYIADACIDRWSTALIILAVYFVGATKAGGLWTSGASSRKQGPTTPC</sequence>
<reference evidence="2" key="2">
    <citation type="submission" date="2023-06" db="EMBL/GenBank/DDBJ databases">
        <authorList>
            <consortium name="Lawrence Berkeley National Laboratory"/>
            <person name="Haridas S."/>
            <person name="Hensen N."/>
            <person name="Bonometti L."/>
            <person name="Westerberg I."/>
            <person name="Brannstrom I.O."/>
            <person name="Guillou S."/>
            <person name="Cros-Aarteil S."/>
            <person name="Calhoun S."/>
            <person name="Kuo A."/>
            <person name="Mondo S."/>
            <person name="Pangilinan J."/>
            <person name="Riley R."/>
            <person name="Labutti K."/>
            <person name="Andreopoulos B."/>
            <person name="Lipzen A."/>
            <person name="Chen C."/>
            <person name="Yanf M."/>
            <person name="Daum C."/>
            <person name="Ng V."/>
            <person name="Clum A."/>
            <person name="Steindorff A."/>
            <person name="Ohm R."/>
            <person name="Martin F."/>
            <person name="Silar P."/>
            <person name="Natvig D."/>
            <person name="Lalanne C."/>
            <person name="Gautier V."/>
            <person name="Ament-Velasquez S.L."/>
            <person name="Kruys A."/>
            <person name="Hutchinson M.I."/>
            <person name="Powell A.J."/>
            <person name="Barry K."/>
            <person name="Miller A.N."/>
            <person name="Grigoriev I.V."/>
            <person name="Debuchy R."/>
            <person name="Gladieux P."/>
            <person name="Thoren M.H."/>
            <person name="Johannesson H."/>
        </authorList>
    </citation>
    <scope>NUCLEOTIDE SEQUENCE</scope>
    <source>
        <strain evidence="2">CBS 955.72</strain>
    </source>
</reference>
<proteinExistence type="predicted"/>
<organism evidence="2 3">
    <name type="scientific">Lasiosphaeria hispida</name>
    <dbReference type="NCBI Taxonomy" id="260671"/>
    <lineage>
        <taxon>Eukaryota</taxon>
        <taxon>Fungi</taxon>
        <taxon>Dikarya</taxon>
        <taxon>Ascomycota</taxon>
        <taxon>Pezizomycotina</taxon>
        <taxon>Sordariomycetes</taxon>
        <taxon>Sordariomycetidae</taxon>
        <taxon>Sordariales</taxon>
        <taxon>Lasiosphaeriaceae</taxon>
        <taxon>Lasiosphaeria</taxon>
    </lineage>
</organism>
<name>A0AAJ0HJP8_9PEZI</name>
<feature type="transmembrane region" description="Helical" evidence="1">
    <location>
        <begin position="39"/>
        <end position="63"/>
    </location>
</feature>
<evidence type="ECO:0000256" key="1">
    <source>
        <dbReference type="SAM" id="Phobius"/>
    </source>
</evidence>
<feature type="transmembrane region" description="Helical" evidence="1">
    <location>
        <begin position="137"/>
        <end position="157"/>
    </location>
</feature>
<accession>A0AAJ0HJP8</accession>
<keyword evidence="1" id="KW-0472">Membrane</keyword>
<feature type="transmembrane region" description="Helical" evidence="1">
    <location>
        <begin position="245"/>
        <end position="267"/>
    </location>
</feature>
<reference evidence="2" key="1">
    <citation type="journal article" date="2023" name="Mol. Phylogenet. Evol.">
        <title>Genome-scale phylogeny and comparative genomics of the fungal order Sordariales.</title>
        <authorList>
            <person name="Hensen N."/>
            <person name="Bonometti L."/>
            <person name="Westerberg I."/>
            <person name="Brannstrom I.O."/>
            <person name="Guillou S."/>
            <person name="Cros-Aarteil S."/>
            <person name="Calhoun S."/>
            <person name="Haridas S."/>
            <person name="Kuo A."/>
            <person name="Mondo S."/>
            <person name="Pangilinan J."/>
            <person name="Riley R."/>
            <person name="LaButti K."/>
            <person name="Andreopoulos B."/>
            <person name="Lipzen A."/>
            <person name="Chen C."/>
            <person name="Yan M."/>
            <person name="Daum C."/>
            <person name="Ng V."/>
            <person name="Clum A."/>
            <person name="Steindorff A."/>
            <person name="Ohm R.A."/>
            <person name="Martin F."/>
            <person name="Silar P."/>
            <person name="Natvig D.O."/>
            <person name="Lalanne C."/>
            <person name="Gautier V."/>
            <person name="Ament-Velasquez S.L."/>
            <person name="Kruys A."/>
            <person name="Hutchinson M.I."/>
            <person name="Powell A.J."/>
            <person name="Barry K."/>
            <person name="Miller A.N."/>
            <person name="Grigoriev I.V."/>
            <person name="Debuchy R."/>
            <person name="Gladieux P."/>
            <person name="Hiltunen Thoren M."/>
            <person name="Johannesson H."/>
        </authorList>
    </citation>
    <scope>NUCLEOTIDE SEQUENCE</scope>
    <source>
        <strain evidence="2">CBS 955.72</strain>
    </source>
</reference>
<dbReference type="AlphaFoldDB" id="A0AAJ0HJP8"/>
<feature type="transmembrane region" description="Helical" evidence="1">
    <location>
        <begin position="75"/>
        <end position="102"/>
    </location>
</feature>
<protein>
    <submittedName>
        <fullName evidence="2">Uncharacterized protein</fullName>
    </submittedName>
</protein>
<feature type="transmembrane region" description="Helical" evidence="1">
    <location>
        <begin position="169"/>
        <end position="191"/>
    </location>
</feature>
<comment type="caution">
    <text evidence="2">The sequence shown here is derived from an EMBL/GenBank/DDBJ whole genome shotgun (WGS) entry which is preliminary data.</text>
</comment>
<keyword evidence="1" id="KW-1133">Transmembrane helix</keyword>
<feature type="transmembrane region" description="Helical" evidence="1">
    <location>
        <begin position="287"/>
        <end position="310"/>
    </location>
</feature>
<evidence type="ECO:0000313" key="3">
    <source>
        <dbReference type="Proteomes" id="UP001275084"/>
    </source>
</evidence>
<keyword evidence="3" id="KW-1185">Reference proteome</keyword>
<dbReference type="Proteomes" id="UP001275084">
    <property type="component" value="Unassembled WGS sequence"/>
</dbReference>
<gene>
    <name evidence="2" type="ORF">B0T25DRAFT_223654</name>
</gene>
<evidence type="ECO:0000313" key="2">
    <source>
        <dbReference type="EMBL" id="KAK3353966.1"/>
    </source>
</evidence>